<dbReference type="Proteomes" id="UP000028761">
    <property type="component" value="Chromosome 19"/>
</dbReference>
<dbReference type="GO" id="GO:0071895">
    <property type="term" value="P:odontoblast differentiation"/>
    <property type="evidence" value="ECO:0007669"/>
    <property type="project" value="Ensembl"/>
</dbReference>
<evidence type="ECO:0000256" key="11">
    <source>
        <dbReference type="ARBA" id="ARBA00023242"/>
    </source>
</evidence>
<evidence type="ECO:0000256" key="7">
    <source>
        <dbReference type="ARBA" id="ARBA00022990"/>
    </source>
</evidence>
<dbReference type="GO" id="GO:0001701">
    <property type="term" value="P:in utero embryonic development"/>
    <property type="evidence" value="ECO:0007669"/>
    <property type="project" value="Ensembl"/>
</dbReference>
<dbReference type="PROSITE" id="PS51076">
    <property type="entry name" value="MH2"/>
    <property type="match status" value="1"/>
</dbReference>
<dbReference type="GO" id="GO:0030073">
    <property type="term" value="P:insulin secretion"/>
    <property type="evidence" value="ECO:0007669"/>
    <property type="project" value="Ensembl"/>
</dbReference>
<keyword evidence="4" id="KW-0479">Metal-binding</keyword>
<dbReference type="GO" id="GO:0010718">
    <property type="term" value="P:positive regulation of epithelial to mesenchymal transition"/>
    <property type="evidence" value="ECO:0007669"/>
    <property type="project" value="Ensembl"/>
</dbReference>
<dbReference type="GO" id="GO:0045165">
    <property type="term" value="P:cell fate commitment"/>
    <property type="evidence" value="ECO:0007669"/>
    <property type="project" value="Ensembl"/>
</dbReference>
<dbReference type="GO" id="GO:0032444">
    <property type="term" value="C:activin responsive factor complex"/>
    <property type="evidence" value="ECO:0007669"/>
    <property type="project" value="Ensembl"/>
</dbReference>
<dbReference type="GO" id="GO:0030513">
    <property type="term" value="P:positive regulation of BMP signaling pathway"/>
    <property type="evidence" value="ECO:0007669"/>
    <property type="project" value="Ensembl"/>
</dbReference>
<dbReference type="SMART" id="SM00523">
    <property type="entry name" value="DWA"/>
    <property type="match status" value="1"/>
</dbReference>
<feature type="compositionally biased region" description="Polar residues" evidence="13">
    <location>
        <begin position="264"/>
        <end position="274"/>
    </location>
</feature>
<dbReference type="GO" id="GO:0030324">
    <property type="term" value="P:lung development"/>
    <property type="evidence" value="ECO:0007669"/>
    <property type="project" value="Ensembl"/>
</dbReference>
<dbReference type="SUPFAM" id="SSF49879">
    <property type="entry name" value="SMAD/FHA domain"/>
    <property type="match status" value="1"/>
</dbReference>
<dbReference type="GO" id="GO:0045892">
    <property type="term" value="P:negative regulation of DNA-templated transcription"/>
    <property type="evidence" value="ECO:0007669"/>
    <property type="project" value="Ensembl"/>
</dbReference>
<evidence type="ECO:0000313" key="16">
    <source>
        <dbReference type="Ensembl" id="ENSPANP00000031642.2"/>
    </source>
</evidence>
<evidence type="ECO:0000256" key="4">
    <source>
        <dbReference type="ARBA" id="ARBA00022723"/>
    </source>
</evidence>
<comment type="similarity">
    <text evidence="1 12">Belongs to the dwarfin/SMAD family.</text>
</comment>
<dbReference type="GO" id="GO:0003140">
    <property type="term" value="P:determination of left/right asymmetry in lateral mesoderm"/>
    <property type="evidence" value="ECO:0007669"/>
    <property type="project" value="Ensembl"/>
</dbReference>
<feature type="domain" description="MH2" evidence="15">
    <location>
        <begin position="331"/>
        <end position="524"/>
    </location>
</feature>
<dbReference type="GO" id="GO:0042802">
    <property type="term" value="F:identical protein binding"/>
    <property type="evidence" value="ECO:0007669"/>
    <property type="project" value="Ensembl"/>
</dbReference>
<dbReference type="GO" id="GO:0019902">
    <property type="term" value="F:phosphatase binding"/>
    <property type="evidence" value="ECO:0007669"/>
    <property type="project" value="Ensembl"/>
</dbReference>
<keyword evidence="6" id="KW-0832">Ubl conjugation</keyword>
<dbReference type="CDD" id="cd10985">
    <property type="entry name" value="MH2_SMAD_2_3"/>
    <property type="match status" value="1"/>
</dbReference>
<dbReference type="GO" id="GO:0009952">
    <property type="term" value="P:anterior/posterior pattern specification"/>
    <property type="evidence" value="ECO:0007669"/>
    <property type="project" value="Ensembl"/>
</dbReference>
<keyword evidence="2 12" id="KW-0963">Cytoplasm</keyword>
<dbReference type="InterPro" id="IPR017855">
    <property type="entry name" value="SMAD-like_dom_sf"/>
</dbReference>
<dbReference type="GO" id="GO:0010629">
    <property type="term" value="P:negative regulation of gene expression"/>
    <property type="evidence" value="ECO:0007669"/>
    <property type="project" value="Ensembl"/>
</dbReference>
<dbReference type="GO" id="GO:0060039">
    <property type="term" value="P:pericardium development"/>
    <property type="evidence" value="ECO:0007669"/>
    <property type="project" value="Ensembl"/>
</dbReference>
<dbReference type="GO" id="GO:0071142">
    <property type="term" value="C:homomeric SMAD protein complex"/>
    <property type="evidence" value="ECO:0007669"/>
    <property type="project" value="Ensembl"/>
</dbReference>
<dbReference type="GO" id="GO:0000785">
    <property type="term" value="C:chromatin"/>
    <property type="evidence" value="ECO:0007669"/>
    <property type="project" value="Ensembl"/>
</dbReference>
<dbReference type="GO" id="GO:0001228">
    <property type="term" value="F:DNA-binding transcription activator activity, RNA polymerase II-specific"/>
    <property type="evidence" value="ECO:0007669"/>
    <property type="project" value="Ensembl"/>
</dbReference>
<dbReference type="GO" id="GO:0003184">
    <property type="term" value="P:pulmonary valve morphogenesis"/>
    <property type="evidence" value="ECO:0007669"/>
    <property type="project" value="Ensembl"/>
</dbReference>
<dbReference type="Gene3D" id="2.60.200.10">
    <property type="match status" value="1"/>
</dbReference>
<dbReference type="GO" id="GO:0003203">
    <property type="term" value="P:endocardial cushion morphogenesis"/>
    <property type="evidence" value="ECO:0007669"/>
    <property type="project" value="Ensembl"/>
</dbReference>
<dbReference type="GO" id="GO:0048701">
    <property type="term" value="P:embryonic cranial skeleton morphogenesis"/>
    <property type="evidence" value="ECO:0007669"/>
    <property type="project" value="Ensembl"/>
</dbReference>
<dbReference type="GeneTree" id="ENSGT00940000153499"/>
<dbReference type="SMART" id="SM00524">
    <property type="entry name" value="DWB"/>
    <property type="match status" value="1"/>
</dbReference>
<evidence type="ECO:0000256" key="12">
    <source>
        <dbReference type="RuleBase" id="RU361195"/>
    </source>
</evidence>
<dbReference type="GO" id="GO:0010628">
    <property type="term" value="P:positive regulation of gene expression"/>
    <property type="evidence" value="ECO:0007669"/>
    <property type="project" value="Ensembl"/>
</dbReference>
<dbReference type="GO" id="GO:0070411">
    <property type="term" value="F:I-SMAD binding"/>
    <property type="evidence" value="ECO:0007669"/>
    <property type="project" value="Ensembl"/>
</dbReference>
<dbReference type="GO" id="GO:0070410">
    <property type="term" value="F:co-SMAD binding"/>
    <property type="evidence" value="ECO:0007669"/>
    <property type="project" value="Ensembl"/>
</dbReference>
<dbReference type="GO" id="GO:0017015">
    <property type="term" value="P:regulation of transforming growth factor beta receptor signaling pathway"/>
    <property type="evidence" value="ECO:0007669"/>
    <property type="project" value="Ensembl"/>
</dbReference>
<evidence type="ECO:0000256" key="10">
    <source>
        <dbReference type="ARBA" id="ARBA00023163"/>
    </source>
</evidence>
<keyword evidence="9" id="KW-0238">DNA-binding</keyword>
<dbReference type="GO" id="GO:0031016">
    <property type="term" value="P:pancreas development"/>
    <property type="evidence" value="ECO:0007669"/>
    <property type="project" value="Ensembl"/>
</dbReference>
<dbReference type="PROSITE" id="PS51075">
    <property type="entry name" value="MH1"/>
    <property type="match status" value="1"/>
</dbReference>
<dbReference type="GO" id="GO:0061629">
    <property type="term" value="F:RNA polymerase II-specific DNA-binding transcription factor binding"/>
    <property type="evidence" value="ECO:0007669"/>
    <property type="project" value="Ensembl"/>
</dbReference>
<dbReference type="GO" id="GO:0048156">
    <property type="term" value="F:tau protein binding"/>
    <property type="evidence" value="ECO:0007669"/>
    <property type="project" value="Ensembl"/>
</dbReference>
<accession>A0A2I3M7C2</accession>
<dbReference type="GO" id="GO:0000978">
    <property type="term" value="F:RNA polymerase II cis-regulatory region sequence-specific DNA binding"/>
    <property type="evidence" value="ECO:0007669"/>
    <property type="project" value="Ensembl"/>
</dbReference>
<dbReference type="GO" id="GO:0001657">
    <property type="term" value="P:ureteric bud development"/>
    <property type="evidence" value="ECO:0007669"/>
    <property type="project" value="Ensembl"/>
</dbReference>
<feature type="region of interest" description="Disordered" evidence="13">
    <location>
        <begin position="1"/>
        <end position="21"/>
    </location>
</feature>
<reference evidence="16 17" key="1">
    <citation type="submission" date="2012-03" db="EMBL/GenBank/DDBJ databases">
        <title>Whole Genome Assembly of Papio anubis.</title>
        <authorList>
            <person name="Liu Y.L."/>
            <person name="Abraham K.A."/>
            <person name="Akbar H.A."/>
            <person name="Ali S.A."/>
            <person name="Anosike U.A."/>
            <person name="Aqrawi P.A."/>
            <person name="Arias F.A."/>
            <person name="Attaway T.A."/>
            <person name="Awwad R.A."/>
            <person name="Babu C.B."/>
            <person name="Bandaranaike D.B."/>
            <person name="Battles P.B."/>
            <person name="Bell A.B."/>
            <person name="Beltran B.B."/>
            <person name="Berhane-Mersha D.B."/>
            <person name="Bess C.B."/>
            <person name="Bickham C.B."/>
            <person name="Bolden T.B."/>
            <person name="Carter K.C."/>
            <person name="Chau D.C."/>
            <person name="Chavez A.C."/>
            <person name="Clerc-Blankenburg K.C."/>
            <person name="Coyle M.C."/>
            <person name="Dao M.D."/>
            <person name="Davila M.L.D."/>
            <person name="Davy-Carroll L.D."/>
            <person name="Denson S.D."/>
            <person name="Dinh H.D."/>
            <person name="Fernandez S.F."/>
            <person name="Fernando P.F."/>
            <person name="Forbes L.F."/>
            <person name="Francis C.F."/>
            <person name="Francisco L.F."/>
            <person name="Fu Q.F."/>
            <person name="Garcia-Iii R.G."/>
            <person name="Garrett T.G."/>
            <person name="Gross S.G."/>
            <person name="Gubbala S.G."/>
            <person name="Hirani K.H."/>
            <person name="Hogues M.H."/>
            <person name="Hollins B.H."/>
            <person name="Jackson L.J."/>
            <person name="Javaid M.J."/>
            <person name="Jhangiani S.J."/>
            <person name="Johnson A.J."/>
            <person name="Johnson B.J."/>
            <person name="Jones J.J."/>
            <person name="Joshi V.J."/>
            <person name="Kalu J.K."/>
            <person name="Khan N.K."/>
            <person name="Korchina V.K."/>
            <person name="Kovar C.K."/>
            <person name="Lago L.L."/>
            <person name="Lara F.L."/>
            <person name="Le T.-K.L."/>
            <person name="Lee S.L."/>
            <person name="Legall-Iii F.L."/>
            <person name="Lemon S.L."/>
            <person name="Liu J.L."/>
            <person name="Liu Y.-S.L."/>
            <person name="Liyanage D.L."/>
            <person name="Lopez J.L."/>
            <person name="Lorensuhewa L.L."/>
            <person name="Mata R.M."/>
            <person name="Mathew T.M."/>
            <person name="Mercado C.M."/>
            <person name="Mercado I.M."/>
            <person name="Morales K.M."/>
            <person name="Morgan M.M."/>
            <person name="Munidasa M.M."/>
            <person name="Ngo D.N."/>
            <person name="Nguyen L.N."/>
            <person name="Nguyen T.N."/>
            <person name="Nguyen N.N."/>
            <person name="Obregon M.O."/>
            <person name="Okwuonu G.O."/>
            <person name="Ongeri F.O."/>
            <person name="Onwere C.O."/>
            <person name="Osifeso I.O."/>
            <person name="Parra A.P."/>
            <person name="Patil S.P."/>
            <person name="Perez A.P."/>
            <person name="Perez Y.P."/>
            <person name="Pham C.P."/>
            <person name="Pu L.-L.P."/>
            <person name="Puazo M.P."/>
            <person name="Quiroz J.Q."/>
            <person name="Rouhana J.R."/>
            <person name="Ruiz M.R."/>
            <person name="Ruiz S.-J.R."/>
            <person name="Saada N.S."/>
            <person name="Santibanez J.S."/>
            <person name="Scheel M.S."/>
            <person name="Schneider B.S."/>
            <person name="Simmons D.S."/>
            <person name="Sisson I.S."/>
            <person name="Tang L.-Y.T."/>
            <person name="Thornton R.T."/>
            <person name="Tisius J.T."/>
            <person name="Toledanes G.T."/>
            <person name="Trejos Z.T."/>
            <person name="Usmani K.U."/>
            <person name="Varghese R.V."/>
            <person name="Vattathil S.V."/>
            <person name="Vee V.V."/>
            <person name="Walker D.W."/>
            <person name="Weissenberger G.W."/>
            <person name="White C.W."/>
            <person name="Williams A.W."/>
            <person name="Woodworth J.W."/>
            <person name="Wright R.W."/>
            <person name="Zhu Y.Z."/>
            <person name="Han Y.H."/>
            <person name="Newsham I.N."/>
            <person name="Nazareth L.N."/>
            <person name="Worley K.W."/>
            <person name="Muzny D.M."/>
            <person name="Rogers J.R."/>
            <person name="Gibbs R.G."/>
        </authorList>
    </citation>
    <scope>NUCLEOTIDE SEQUENCE [LARGE SCALE GENOMIC DNA]</scope>
</reference>
<dbReference type="AlphaFoldDB" id="A0A2I3M7C2"/>
<dbReference type="GO" id="GO:0031625">
    <property type="term" value="F:ubiquitin protein ligase binding"/>
    <property type="evidence" value="ECO:0007669"/>
    <property type="project" value="Ensembl"/>
</dbReference>
<dbReference type="GO" id="GO:0097718">
    <property type="term" value="F:disordered domain specific binding"/>
    <property type="evidence" value="ECO:0007669"/>
    <property type="project" value="Ensembl"/>
</dbReference>
<evidence type="ECO:0000256" key="5">
    <source>
        <dbReference type="ARBA" id="ARBA00022833"/>
    </source>
</evidence>
<feature type="compositionally biased region" description="Low complexity" evidence="13">
    <location>
        <begin position="89"/>
        <end position="103"/>
    </location>
</feature>
<dbReference type="Gene3D" id="3.90.520.10">
    <property type="entry name" value="SMAD MH1 domain"/>
    <property type="match status" value="1"/>
</dbReference>
<dbReference type="InterPro" id="IPR013019">
    <property type="entry name" value="MAD_homology_MH1"/>
</dbReference>
<dbReference type="InterPro" id="IPR003619">
    <property type="entry name" value="MAD_homology1_Dwarfin-type"/>
</dbReference>
<dbReference type="GO" id="GO:0007352">
    <property type="term" value="P:zygotic specification of dorsal/ventral axis"/>
    <property type="evidence" value="ECO:0007669"/>
    <property type="project" value="Ensembl"/>
</dbReference>
<dbReference type="FunFam" id="2.60.200.10:FF:000001">
    <property type="entry name" value="Mothers against decapentaplegic homolog"/>
    <property type="match status" value="1"/>
</dbReference>
<comment type="subcellular location">
    <subcellularLocation>
        <location evidence="12">Cytoplasm</location>
    </subcellularLocation>
    <subcellularLocation>
        <location evidence="12">Nucleus</location>
    </subcellularLocation>
</comment>
<dbReference type="Ensembl" id="ENSPANT00000050038.2">
    <property type="protein sequence ID" value="ENSPANP00000031642.2"/>
    <property type="gene ID" value="ENSPANG00000025520.3"/>
</dbReference>
<gene>
    <name evidence="16" type="primary">SMAD2</name>
</gene>
<dbReference type="ExpressionAtlas" id="A0A2I3M7C2">
    <property type="expression patterns" value="baseline"/>
</dbReference>
<dbReference type="InterPro" id="IPR008984">
    <property type="entry name" value="SMAD_FHA_dom_sf"/>
</dbReference>
<feature type="domain" description="MH1" evidence="14">
    <location>
        <begin position="85"/>
        <end position="233"/>
    </location>
</feature>
<dbReference type="GO" id="GO:0061450">
    <property type="term" value="P:trophoblast cell migration"/>
    <property type="evidence" value="ECO:0007669"/>
    <property type="project" value="Ensembl"/>
</dbReference>
<dbReference type="Bgee" id="ENSPANG00000025520">
    <property type="expression patterns" value="Expressed in postnatal subventricular zone and 65 other cell types or tissues"/>
</dbReference>
<dbReference type="PANTHER" id="PTHR13703">
    <property type="entry name" value="SMAD"/>
    <property type="match status" value="1"/>
</dbReference>
<keyword evidence="11 12" id="KW-0539">Nucleus</keyword>
<dbReference type="InterPro" id="IPR001132">
    <property type="entry name" value="SMAD_dom_Dwarfin-type"/>
</dbReference>
<dbReference type="Pfam" id="PF03166">
    <property type="entry name" value="MH2"/>
    <property type="match status" value="1"/>
</dbReference>
<dbReference type="GO" id="GO:0060395">
    <property type="term" value="P:SMAD protein signal transduction"/>
    <property type="evidence" value="ECO:0007669"/>
    <property type="project" value="Ensembl"/>
</dbReference>
<dbReference type="GO" id="GO:0048340">
    <property type="term" value="P:paraxial mesoderm morphogenesis"/>
    <property type="evidence" value="ECO:0007669"/>
    <property type="project" value="Ensembl"/>
</dbReference>
<keyword evidence="7" id="KW-0007">Acetylation</keyword>
<dbReference type="GO" id="GO:0035265">
    <property type="term" value="P:organ growth"/>
    <property type="evidence" value="ECO:0007669"/>
    <property type="project" value="Ensembl"/>
</dbReference>
<dbReference type="GO" id="GO:0001707">
    <property type="term" value="P:mesoderm formation"/>
    <property type="evidence" value="ECO:0007669"/>
    <property type="project" value="Ensembl"/>
</dbReference>
<dbReference type="GO" id="GO:0001706">
    <property type="term" value="P:endoderm formation"/>
    <property type="evidence" value="ECO:0007669"/>
    <property type="project" value="Ensembl"/>
</dbReference>
<dbReference type="GO" id="GO:0070723">
    <property type="term" value="P:response to cholesterol"/>
    <property type="evidence" value="ECO:0007669"/>
    <property type="project" value="Ensembl"/>
</dbReference>
<keyword evidence="8 12" id="KW-0805">Transcription regulation</keyword>
<dbReference type="FunFam" id="3.90.520.10:FF:000007">
    <property type="entry name" value="Mothers against decapentaplegic homolog"/>
    <property type="match status" value="1"/>
</dbReference>
<dbReference type="GO" id="GO:0048617">
    <property type="term" value="P:embryonic foregut morphogenesis"/>
    <property type="evidence" value="ECO:0007669"/>
    <property type="project" value="Ensembl"/>
</dbReference>
<dbReference type="PANTHER" id="PTHR13703:SF64">
    <property type="entry name" value="MOTHERS AGAINST DECAPENTAPLEGIC HOMOLOG"/>
    <property type="match status" value="1"/>
</dbReference>
<feature type="compositionally biased region" description="Polar residues" evidence="13">
    <location>
        <begin position="290"/>
        <end position="300"/>
    </location>
</feature>
<evidence type="ECO:0000256" key="1">
    <source>
        <dbReference type="ARBA" id="ARBA00005545"/>
    </source>
</evidence>
<evidence type="ECO:0000259" key="14">
    <source>
        <dbReference type="PROSITE" id="PS51075"/>
    </source>
</evidence>
<keyword evidence="3" id="KW-0597">Phosphoprotein</keyword>
<dbReference type="GO" id="GO:0046872">
    <property type="term" value="F:metal ion binding"/>
    <property type="evidence" value="ECO:0007669"/>
    <property type="project" value="UniProtKB-KW"/>
</dbReference>
<dbReference type="GO" id="GO:0003682">
    <property type="term" value="F:chromatin binding"/>
    <property type="evidence" value="ECO:0007669"/>
    <property type="project" value="Ensembl"/>
</dbReference>
<evidence type="ECO:0000256" key="2">
    <source>
        <dbReference type="ARBA" id="ARBA00022490"/>
    </source>
</evidence>
<dbReference type="GO" id="GO:0003180">
    <property type="term" value="P:aortic valve morphogenesis"/>
    <property type="evidence" value="ECO:0007669"/>
    <property type="project" value="Ensembl"/>
</dbReference>
<dbReference type="GO" id="GO:0034713">
    <property type="term" value="F:type I transforming growth factor beta receptor binding"/>
    <property type="evidence" value="ECO:0007669"/>
    <property type="project" value="Ensembl"/>
</dbReference>
<protein>
    <recommendedName>
        <fullName evidence="12">Mothers against decapentaplegic homolog</fullName>
        <shortName evidence="12">MAD homolog</shortName>
        <shortName evidence="12">Mothers against DPP homolog</shortName>
    </recommendedName>
    <alternativeName>
        <fullName evidence="12">SMAD family member</fullName>
    </alternativeName>
</protein>
<evidence type="ECO:0000313" key="17">
    <source>
        <dbReference type="Proteomes" id="UP000028761"/>
    </source>
</evidence>
<evidence type="ECO:0000259" key="15">
    <source>
        <dbReference type="PROSITE" id="PS51076"/>
    </source>
</evidence>
<keyword evidence="5" id="KW-0862">Zinc</keyword>
<feature type="region of interest" description="Disordered" evidence="13">
    <location>
        <begin position="264"/>
        <end position="308"/>
    </location>
</feature>
<name>A0A2I3M7C2_PAPAN</name>
<evidence type="ECO:0000256" key="3">
    <source>
        <dbReference type="ARBA" id="ARBA00022553"/>
    </source>
</evidence>
<keyword evidence="10 12" id="KW-0804">Transcription</keyword>
<dbReference type="Pfam" id="PF03165">
    <property type="entry name" value="MH1"/>
    <property type="match status" value="1"/>
</dbReference>
<evidence type="ECO:0000256" key="8">
    <source>
        <dbReference type="ARBA" id="ARBA00023015"/>
    </source>
</evidence>
<feature type="region of interest" description="Disordered" evidence="13">
    <location>
        <begin position="41"/>
        <end position="131"/>
    </location>
</feature>
<dbReference type="GO" id="GO:0071144">
    <property type="term" value="C:heteromeric SMAD protein complex"/>
    <property type="evidence" value="ECO:0007669"/>
    <property type="project" value="Ensembl"/>
</dbReference>
<reference evidence="16" key="3">
    <citation type="submission" date="2025-09" db="UniProtKB">
        <authorList>
            <consortium name="Ensembl"/>
        </authorList>
    </citation>
    <scope>IDENTIFICATION</scope>
</reference>
<dbReference type="GO" id="GO:0062009">
    <property type="term" value="P:secondary palate development"/>
    <property type="evidence" value="ECO:0007669"/>
    <property type="project" value="Ensembl"/>
</dbReference>
<evidence type="ECO:0000256" key="9">
    <source>
        <dbReference type="ARBA" id="ARBA00023125"/>
    </source>
</evidence>
<evidence type="ECO:0000256" key="13">
    <source>
        <dbReference type="SAM" id="MobiDB-lite"/>
    </source>
</evidence>
<dbReference type="GO" id="GO:0030279">
    <property type="term" value="P:negative regulation of ossification"/>
    <property type="evidence" value="ECO:0007669"/>
    <property type="project" value="Ensembl"/>
</dbReference>
<dbReference type="InterPro" id="IPR036578">
    <property type="entry name" value="SMAD_MH1_sf"/>
</dbReference>
<organism evidence="16 17">
    <name type="scientific">Papio anubis</name>
    <name type="common">Olive baboon</name>
    <dbReference type="NCBI Taxonomy" id="9555"/>
    <lineage>
        <taxon>Eukaryota</taxon>
        <taxon>Metazoa</taxon>
        <taxon>Chordata</taxon>
        <taxon>Craniata</taxon>
        <taxon>Vertebrata</taxon>
        <taxon>Euteleostomi</taxon>
        <taxon>Mammalia</taxon>
        <taxon>Eutheria</taxon>
        <taxon>Euarchontoglires</taxon>
        <taxon>Primates</taxon>
        <taxon>Haplorrhini</taxon>
        <taxon>Catarrhini</taxon>
        <taxon>Cercopithecidae</taxon>
        <taxon>Cercopithecinae</taxon>
        <taxon>Papio</taxon>
    </lineage>
</organism>
<dbReference type="GO" id="GO:0009791">
    <property type="term" value="P:post-embryonic development"/>
    <property type="evidence" value="ECO:0007669"/>
    <property type="project" value="Ensembl"/>
</dbReference>
<dbReference type="GO" id="GO:0009749">
    <property type="term" value="P:response to glucose"/>
    <property type="evidence" value="ECO:0007669"/>
    <property type="project" value="Ensembl"/>
</dbReference>
<dbReference type="GO" id="GO:0008283">
    <property type="term" value="P:cell population proliferation"/>
    <property type="evidence" value="ECO:0007669"/>
    <property type="project" value="Ensembl"/>
</dbReference>
<dbReference type="GO" id="GO:0070412">
    <property type="term" value="F:R-SMAD binding"/>
    <property type="evidence" value="ECO:0007669"/>
    <property type="project" value="Ensembl"/>
</dbReference>
<dbReference type="SUPFAM" id="SSF56366">
    <property type="entry name" value="SMAD MH1 domain"/>
    <property type="match status" value="1"/>
</dbReference>
<evidence type="ECO:0000256" key="6">
    <source>
        <dbReference type="ARBA" id="ARBA00022843"/>
    </source>
</evidence>
<dbReference type="GO" id="GO:0007179">
    <property type="term" value="P:transforming growth factor beta receptor signaling pathway"/>
    <property type="evidence" value="ECO:0007669"/>
    <property type="project" value="Ensembl"/>
</dbReference>
<dbReference type="InterPro" id="IPR013790">
    <property type="entry name" value="Dwarfin"/>
</dbReference>
<reference evidence="16" key="2">
    <citation type="submission" date="2025-08" db="UniProtKB">
        <authorList>
            <consortium name="Ensembl"/>
        </authorList>
    </citation>
    <scope>IDENTIFICATION</scope>
</reference>
<dbReference type="GO" id="GO:0038092">
    <property type="term" value="P:nodal signaling pathway"/>
    <property type="evidence" value="ECO:0007669"/>
    <property type="project" value="Ensembl"/>
</dbReference>
<proteinExistence type="inferred from homology"/>
<sequence length="524" mass="57936">AKGGGEAVAGDSPRPARPPALPAALGLVPFLLRSLRLPCPPRAAFGRRASRPNGRLEAPISGRQGASPGAALANRRGPRPRVAGGSTRAAAAAEEQLASQQPASRREPPPSHRKRKEQKVPDPLDLTGRDPAPPCSTCSEIWGLSTPNTIDQWDTTGLYSFSEQTRSLDGRLQVSHRKGLPHVIYCRLWRWPDLHSHHELKAIENCEYAFNLKKDEVCVNPYHYQRVETPVLPPVLVPRHTEILTELPPLDDYTHSIPENTNFPAGIEPQSNYIPETPPPGYISEDGETSDQQLNQSMDTGSPAELSPTTLSPVNHSLDLQPVTYSEPAFWCSIAYYELNQRVGETFHASQPSLTVDGFTDPSNSERFCLGLLSNVNRNATVEMTRRHIGRGVRLYYIGGEVFAECLSDSAIFVQSPNCNQRYGWHPATVCKIPPGCNLKIFNNQEFAALLAQSVNQGFEAVYQLTRMCTIRMSFVKGWGAEYRRQTVTSTPCWIELHLNGPLQWLDKVLTQMGSPSVRCSSMS</sequence>
<keyword evidence="17" id="KW-1185">Reference proteome</keyword>
<dbReference type="GO" id="GO:0005654">
    <property type="term" value="C:nucleoplasm"/>
    <property type="evidence" value="ECO:0007669"/>
    <property type="project" value="Ensembl"/>
</dbReference>